<dbReference type="PANTHER" id="PTHR10696">
    <property type="entry name" value="GAMMA-BUTYROBETAINE HYDROXYLASE-RELATED"/>
    <property type="match status" value="1"/>
</dbReference>
<organism evidence="3 4">
    <name type="scientific">Pocillopora damicornis</name>
    <name type="common">Cauliflower coral</name>
    <name type="synonym">Millepora damicornis</name>
    <dbReference type="NCBI Taxonomy" id="46731"/>
    <lineage>
        <taxon>Eukaryota</taxon>
        <taxon>Metazoa</taxon>
        <taxon>Cnidaria</taxon>
        <taxon>Anthozoa</taxon>
        <taxon>Hexacorallia</taxon>
        <taxon>Scleractinia</taxon>
        <taxon>Astrocoeniina</taxon>
        <taxon>Pocilloporidae</taxon>
        <taxon>Pocillopora</taxon>
    </lineage>
</organism>
<dbReference type="EMBL" id="RCHS01003989">
    <property type="protein sequence ID" value="RMX38551.1"/>
    <property type="molecule type" value="Genomic_DNA"/>
</dbReference>
<evidence type="ECO:0000313" key="4">
    <source>
        <dbReference type="Proteomes" id="UP000275408"/>
    </source>
</evidence>
<dbReference type="SUPFAM" id="SSF51197">
    <property type="entry name" value="Clavaminate synthase-like"/>
    <property type="match status" value="1"/>
</dbReference>
<dbReference type="STRING" id="46731.A0A3M6TB34"/>
<dbReference type="InterPro" id="IPR003819">
    <property type="entry name" value="TauD/TfdA-like"/>
</dbReference>
<dbReference type="Proteomes" id="UP000275408">
    <property type="component" value="Unassembled WGS sequence"/>
</dbReference>
<sequence>MEDFQDFLQNLDFKFFEHGVTGYRTPLGGHVYTASDDPPEVTMEPHNECSYSPFFPKKLVMFCLKEPDPSCGGETVLLKSQDLTALLDPEVIQKFEAKKIRYQAFLPNKNTGAGLQKSWQDRFWMDDPKEVETILESNGWSFSWDKGKNLRFWYLNSPVIEHPVTGEKIWFNQITSYNASYFRALPLYENTGDSIEDDQFPFHCYYGDGSHIEPEVLQHIREVMWSCAVGFRWRTFDVAVLDNQQVLHGRMGWTGDRKLVTSLIDE</sequence>
<reference evidence="3 4" key="1">
    <citation type="journal article" date="2018" name="Sci. Rep.">
        <title>Comparative analysis of the Pocillopora damicornis genome highlights role of immune system in coral evolution.</title>
        <authorList>
            <person name="Cunning R."/>
            <person name="Bay R.A."/>
            <person name="Gillette P."/>
            <person name="Baker A.C."/>
            <person name="Traylor-Knowles N."/>
        </authorList>
    </citation>
    <scope>NUCLEOTIDE SEQUENCE [LARGE SCALE GENOMIC DNA]</scope>
    <source>
        <strain evidence="3">RSMAS</strain>
        <tissue evidence="3">Whole animal</tissue>
    </source>
</reference>
<dbReference type="GO" id="GO:0016491">
    <property type="term" value="F:oxidoreductase activity"/>
    <property type="evidence" value="ECO:0007669"/>
    <property type="project" value="UniProtKB-KW"/>
</dbReference>
<evidence type="ECO:0000313" key="3">
    <source>
        <dbReference type="EMBL" id="RMX38551.1"/>
    </source>
</evidence>
<dbReference type="OrthoDB" id="408743at2759"/>
<evidence type="ECO:0000259" key="2">
    <source>
        <dbReference type="Pfam" id="PF02668"/>
    </source>
</evidence>
<protein>
    <recommendedName>
        <fullName evidence="2">TauD/TfdA-like domain-containing protein</fullName>
    </recommendedName>
</protein>
<accession>A0A3M6TB34</accession>
<evidence type="ECO:0000256" key="1">
    <source>
        <dbReference type="ARBA" id="ARBA00023002"/>
    </source>
</evidence>
<dbReference type="PANTHER" id="PTHR10696:SF21">
    <property type="entry name" value="TAUD_TFDA-LIKE DOMAIN-CONTAINING PROTEIN"/>
    <property type="match status" value="1"/>
</dbReference>
<dbReference type="Pfam" id="PF02668">
    <property type="entry name" value="TauD"/>
    <property type="match status" value="1"/>
</dbReference>
<comment type="caution">
    <text evidence="3">The sequence shown here is derived from an EMBL/GenBank/DDBJ whole genome shotgun (WGS) entry which is preliminary data.</text>
</comment>
<dbReference type="Gene3D" id="3.60.130.10">
    <property type="entry name" value="Clavaminate synthase-like"/>
    <property type="match status" value="1"/>
</dbReference>
<keyword evidence="4" id="KW-1185">Reference proteome</keyword>
<keyword evidence="1" id="KW-0560">Oxidoreductase</keyword>
<dbReference type="InterPro" id="IPR050411">
    <property type="entry name" value="AlphaKG_dependent_hydroxylases"/>
</dbReference>
<gene>
    <name evidence="3" type="ORF">pdam_00010223</name>
</gene>
<feature type="domain" description="TauD/TfdA-like" evidence="2">
    <location>
        <begin position="2"/>
        <end position="260"/>
    </location>
</feature>
<dbReference type="AlphaFoldDB" id="A0A3M6TB34"/>
<dbReference type="InterPro" id="IPR042098">
    <property type="entry name" value="TauD-like_sf"/>
</dbReference>
<name>A0A3M6TB34_POCDA</name>
<proteinExistence type="predicted"/>